<dbReference type="AlphaFoldDB" id="A0A9N9TKD8"/>
<proteinExistence type="predicted"/>
<dbReference type="EMBL" id="OU900108">
    <property type="protein sequence ID" value="CAG9857922.1"/>
    <property type="molecule type" value="Genomic_DNA"/>
</dbReference>
<accession>A0A9N9TKD8</accession>
<gene>
    <name evidence="1" type="ORF">PHYEVI_LOCUS4319</name>
</gene>
<name>A0A9N9TKD8_PHYSR</name>
<organism evidence="1 2">
    <name type="scientific">Phyllotreta striolata</name>
    <name type="common">Striped flea beetle</name>
    <name type="synonym">Crioceris striolata</name>
    <dbReference type="NCBI Taxonomy" id="444603"/>
    <lineage>
        <taxon>Eukaryota</taxon>
        <taxon>Metazoa</taxon>
        <taxon>Ecdysozoa</taxon>
        <taxon>Arthropoda</taxon>
        <taxon>Hexapoda</taxon>
        <taxon>Insecta</taxon>
        <taxon>Pterygota</taxon>
        <taxon>Neoptera</taxon>
        <taxon>Endopterygota</taxon>
        <taxon>Coleoptera</taxon>
        <taxon>Polyphaga</taxon>
        <taxon>Cucujiformia</taxon>
        <taxon>Chrysomeloidea</taxon>
        <taxon>Chrysomelidae</taxon>
        <taxon>Galerucinae</taxon>
        <taxon>Alticini</taxon>
        <taxon>Phyllotreta</taxon>
    </lineage>
</organism>
<protein>
    <submittedName>
        <fullName evidence="1">Uncharacterized protein</fullName>
    </submittedName>
</protein>
<sequence>MSTVSKFTVSIRELIRKKFNWLLPKTSPESNPAKNAVEVRAESADLFKTHEEDATKSEVKLPRDSSAAYIKSYLKNVSQYSPISRPKSSPFGIEKKHF</sequence>
<evidence type="ECO:0000313" key="1">
    <source>
        <dbReference type="EMBL" id="CAG9857922.1"/>
    </source>
</evidence>
<dbReference type="Proteomes" id="UP001153712">
    <property type="component" value="Chromosome 15"/>
</dbReference>
<keyword evidence="2" id="KW-1185">Reference proteome</keyword>
<reference evidence="1" key="1">
    <citation type="submission" date="2022-01" db="EMBL/GenBank/DDBJ databases">
        <authorList>
            <person name="King R."/>
        </authorList>
    </citation>
    <scope>NUCLEOTIDE SEQUENCE</scope>
</reference>
<evidence type="ECO:0000313" key="2">
    <source>
        <dbReference type="Proteomes" id="UP001153712"/>
    </source>
</evidence>